<dbReference type="Gene3D" id="3.90.79.10">
    <property type="entry name" value="Nucleoside Triphosphate Pyrophosphohydrolase"/>
    <property type="match status" value="1"/>
</dbReference>
<dbReference type="InterPro" id="IPR020084">
    <property type="entry name" value="NUDIX_hydrolase_CS"/>
</dbReference>
<dbReference type="Proteomes" id="UP000579605">
    <property type="component" value="Unassembled WGS sequence"/>
</dbReference>
<dbReference type="PRINTS" id="PR00502">
    <property type="entry name" value="NUDIXFAMILY"/>
</dbReference>
<accession>A0A852ZMU3</accession>
<dbReference type="PANTHER" id="PTHR43283">
    <property type="entry name" value="BETA-LACTAMASE-RELATED"/>
    <property type="match status" value="1"/>
</dbReference>
<dbReference type="InterPro" id="IPR015797">
    <property type="entry name" value="NUDIX_hydrolase-like_dom_sf"/>
</dbReference>
<keyword evidence="2" id="KW-0378">Hydrolase</keyword>
<comment type="caution">
    <text evidence="4">The sequence shown here is derived from an EMBL/GenBank/DDBJ whole genome shotgun (WGS) entry which is preliminary data.</text>
</comment>
<proteinExistence type="inferred from homology"/>
<evidence type="ECO:0000256" key="1">
    <source>
        <dbReference type="ARBA" id="ARBA00005582"/>
    </source>
</evidence>
<dbReference type="Pfam" id="PF00144">
    <property type="entry name" value="Beta-lactamase"/>
    <property type="match status" value="1"/>
</dbReference>
<sequence length="667" mass="72869">MGQVEVALVILTDQRGRIVMQHRTDDAPTDPSRWTVPGGMIEPGEDPEAAVHRELLEETGLRCATLSLERVIERRFHGSRSVRYHVFAGTTDATDQDIVLGEGQAMVFVSQDEIGRKDLSPIAREVLAERLNGPEHGDSAVDAAVDAVARRLTEEIPRLLAEQDVPGMAVGICDRSGVRWSAGFGVRVRGGDQPVSTQTVFSIQSGTKMYTATAVMLTVQRGLVDLDAPITAYLPDFTVHSRWEPEPQHRMTLRHLLSHTAGFTHEAPLGSNFDDRDTSFEEHCRSISDTWLRFPVGHHYEYSNLGIDLAALVVQRVTGVAFHDFVREELLRPLGLHRTSLDHKAIADDRDRAVGHSVAGSRVPVRVPMVGAGGAYTNVDDALRYLMFHLTGGQGVLRPDLLAEMYEIPNPLPEQRFGYGLGVQVSRWNGRRVLNHGGGGFGFQSAMAWDPDAGIGVVMLTNTDQPLKAHLATGMLADLTGSDPYVPPIPPAAADVDRGTPATMAGEYVGRGFKVIRISVDGDRIALERDRTRQPARVIGTNELVSEDDGYQRFRLLGHDGGPGRDYLVSVDDGATYYRNDAPSLGDDATELSYGVDYMGTRIGRLRLRHSGDGATLVGDGDEFGFPPLRLTEHTAGLYFCAMGEALDLTVDRPTYANITLHPDDAS</sequence>
<evidence type="ECO:0000313" key="5">
    <source>
        <dbReference type="Proteomes" id="UP000579605"/>
    </source>
</evidence>
<dbReference type="EMBL" id="JACBZH010000001">
    <property type="protein sequence ID" value="NYH93208.1"/>
    <property type="molecule type" value="Genomic_DNA"/>
</dbReference>
<dbReference type="RefSeq" id="WP_179790765.1">
    <property type="nucleotide sequence ID" value="NZ_BAAARR010000036.1"/>
</dbReference>
<dbReference type="InterPro" id="IPR020476">
    <property type="entry name" value="Nudix_hydrolase"/>
</dbReference>
<evidence type="ECO:0000259" key="3">
    <source>
        <dbReference type="PROSITE" id="PS51462"/>
    </source>
</evidence>
<feature type="domain" description="Nudix hydrolase" evidence="3">
    <location>
        <begin position="1"/>
        <end position="131"/>
    </location>
</feature>
<organism evidence="4 5">
    <name type="scientific">Actinopolymorpha rutila</name>
    <dbReference type="NCBI Taxonomy" id="446787"/>
    <lineage>
        <taxon>Bacteria</taxon>
        <taxon>Bacillati</taxon>
        <taxon>Actinomycetota</taxon>
        <taxon>Actinomycetes</taxon>
        <taxon>Propionibacteriales</taxon>
        <taxon>Actinopolymorphaceae</taxon>
        <taxon>Actinopolymorpha</taxon>
    </lineage>
</organism>
<protein>
    <submittedName>
        <fullName evidence="4">Mutator protein MutT</fullName>
    </submittedName>
</protein>
<dbReference type="Pfam" id="PF00293">
    <property type="entry name" value="NUDIX"/>
    <property type="match status" value="1"/>
</dbReference>
<dbReference type="Gene3D" id="3.40.710.10">
    <property type="entry name" value="DD-peptidase/beta-lactamase superfamily"/>
    <property type="match status" value="1"/>
</dbReference>
<comment type="similarity">
    <text evidence="1">Belongs to the Nudix hydrolase family.</text>
</comment>
<dbReference type="InterPro" id="IPR050789">
    <property type="entry name" value="Diverse_Enzym_Activities"/>
</dbReference>
<dbReference type="PROSITE" id="PS51462">
    <property type="entry name" value="NUDIX"/>
    <property type="match status" value="1"/>
</dbReference>
<keyword evidence="5" id="KW-1185">Reference proteome</keyword>
<dbReference type="SUPFAM" id="SSF56601">
    <property type="entry name" value="beta-lactamase/transpeptidase-like"/>
    <property type="match status" value="1"/>
</dbReference>
<dbReference type="SUPFAM" id="SSF55811">
    <property type="entry name" value="Nudix"/>
    <property type="match status" value="1"/>
</dbReference>
<reference evidence="4 5" key="1">
    <citation type="submission" date="2020-07" db="EMBL/GenBank/DDBJ databases">
        <title>Sequencing the genomes of 1000 actinobacteria strains.</title>
        <authorList>
            <person name="Klenk H.-P."/>
        </authorList>
    </citation>
    <scope>NUCLEOTIDE SEQUENCE [LARGE SCALE GENOMIC DNA]</scope>
    <source>
        <strain evidence="4 5">DSM 18448</strain>
    </source>
</reference>
<dbReference type="PROSITE" id="PS00893">
    <property type="entry name" value="NUDIX_BOX"/>
    <property type="match status" value="1"/>
</dbReference>
<gene>
    <name evidence="4" type="ORF">F4554_005846</name>
</gene>
<evidence type="ECO:0000256" key="2">
    <source>
        <dbReference type="ARBA" id="ARBA00022801"/>
    </source>
</evidence>
<dbReference type="InterPro" id="IPR001466">
    <property type="entry name" value="Beta-lactam-related"/>
</dbReference>
<dbReference type="InterPro" id="IPR000086">
    <property type="entry name" value="NUDIX_hydrolase_dom"/>
</dbReference>
<evidence type="ECO:0000313" key="4">
    <source>
        <dbReference type="EMBL" id="NYH93208.1"/>
    </source>
</evidence>
<dbReference type="GO" id="GO:0016787">
    <property type="term" value="F:hydrolase activity"/>
    <property type="evidence" value="ECO:0007669"/>
    <property type="project" value="UniProtKB-KW"/>
</dbReference>
<name>A0A852ZMU3_9ACTN</name>
<dbReference type="AlphaFoldDB" id="A0A852ZMU3"/>
<dbReference type="InterPro" id="IPR012338">
    <property type="entry name" value="Beta-lactam/transpept-like"/>
</dbReference>